<feature type="domain" description="MRH" evidence="4">
    <location>
        <begin position="735"/>
        <end position="874"/>
    </location>
</feature>
<dbReference type="InterPro" id="IPR044865">
    <property type="entry name" value="MRH_dom"/>
</dbReference>
<dbReference type="GeneID" id="8627848"/>
<dbReference type="InterPro" id="IPR009011">
    <property type="entry name" value="Man6P_isomerase_rcpt-bd_dom_sf"/>
</dbReference>
<name>Q54FJ0_DICDI</name>
<dbReference type="AlphaFoldDB" id="Q54FJ0"/>
<evidence type="ECO:0000256" key="1">
    <source>
        <dbReference type="ARBA" id="ARBA00022729"/>
    </source>
</evidence>
<feature type="chain" id="PRO_5004249875" description="MRH domain-containing protein" evidence="3">
    <location>
        <begin position="20"/>
        <end position="1544"/>
    </location>
</feature>
<dbReference type="PaxDb" id="44689-DDB0189102"/>
<proteinExistence type="predicted"/>
<keyword evidence="1 3" id="KW-0732">Signal</keyword>
<dbReference type="eggNOG" id="KOG4297">
    <property type="taxonomic scope" value="Eukaryota"/>
</dbReference>
<dbReference type="PhylomeDB" id="Q54FJ0"/>
<evidence type="ECO:0000313" key="6">
    <source>
        <dbReference type="Proteomes" id="UP000002195"/>
    </source>
</evidence>
<dbReference type="SUPFAM" id="SSF50911">
    <property type="entry name" value="Mannose 6-phosphate receptor domain"/>
    <property type="match status" value="3"/>
</dbReference>
<dbReference type="SMART" id="SM01404">
    <property type="entry name" value="CIMR"/>
    <property type="match status" value="1"/>
</dbReference>
<evidence type="ECO:0000259" key="4">
    <source>
        <dbReference type="PROSITE" id="PS51914"/>
    </source>
</evidence>
<reference evidence="5 6" key="1">
    <citation type="journal article" date="2005" name="Nature">
        <title>The genome of the social amoeba Dictyostelium discoideum.</title>
        <authorList>
            <consortium name="The Dictyostelium discoideum Sequencing Consortium"/>
            <person name="Eichinger L."/>
            <person name="Pachebat J.A."/>
            <person name="Glockner G."/>
            <person name="Rajandream M.A."/>
            <person name="Sucgang R."/>
            <person name="Berriman M."/>
            <person name="Song J."/>
            <person name="Olsen R."/>
            <person name="Szafranski K."/>
            <person name="Xu Q."/>
            <person name="Tunggal B."/>
            <person name="Kummerfeld S."/>
            <person name="Madera M."/>
            <person name="Konfortov B.A."/>
            <person name="Rivero F."/>
            <person name="Bankier A.T."/>
            <person name="Lehmann R."/>
            <person name="Hamlin N."/>
            <person name="Davies R."/>
            <person name="Gaudet P."/>
            <person name="Fey P."/>
            <person name="Pilcher K."/>
            <person name="Chen G."/>
            <person name="Saunders D."/>
            <person name="Sodergren E."/>
            <person name="Davis P."/>
            <person name="Kerhornou A."/>
            <person name="Nie X."/>
            <person name="Hall N."/>
            <person name="Anjard C."/>
            <person name="Hemphill L."/>
            <person name="Bason N."/>
            <person name="Farbrother P."/>
            <person name="Desany B."/>
            <person name="Just E."/>
            <person name="Morio T."/>
            <person name="Rost R."/>
            <person name="Churcher C."/>
            <person name="Cooper J."/>
            <person name="Haydock S."/>
            <person name="van Driessche N."/>
            <person name="Cronin A."/>
            <person name="Goodhead I."/>
            <person name="Muzny D."/>
            <person name="Mourier T."/>
            <person name="Pain A."/>
            <person name="Lu M."/>
            <person name="Harper D."/>
            <person name="Lindsay R."/>
            <person name="Hauser H."/>
            <person name="James K."/>
            <person name="Quiles M."/>
            <person name="Madan Babu M."/>
            <person name="Saito T."/>
            <person name="Buchrieser C."/>
            <person name="Wardroper A."/>
            <person name="Felder M."/>
            <person name="Thangavelu M."/>
            <person name="Johnson D."/>
            <person name="Knights A."/>
            <person name="Loulseged H."/>
            <person name="Mungall K."/>
            <person name="Oliver K."/>
            <person name="Price C."/>
            <person name="Quail M.A."/>
            <person name="Urushihara H."/>
            <person name="Hernandez J."/>
            <person name="Rabbinowitsch E."/>
            <person name="Steffen D."/>
            <person name="Sanders M."/>
            <person name="Ma J."/>
            <person name="Kohara Y."/>
            <person name="Sharp S."/>
            <person name="Simmonds M."/>
            <person name="Spiegler S."/>
            <person name="Tivey A."/>
            <person name="Sugano S."/>
            <person name="White B."/>
            <person name="Walker D."/>
            <person name="Woodward J."/>
            <person name="Winckler T."/>
            <person name="Tanaka Y."/>
            <person name="Shaulsky G."/>
            <person name="Schleicher M."/>
            <person name="Weinstock G."/>
            <person name="Rosenthal A."/>
            <person name="Cox E.C."/>
            <person name="Chisholm R.L."/>
            <person name="Gibbs R."/>
            <person name="Loomis W.F."/>
            <person name="Platzer M."/>
            <person name="Kay R.R."/>
            <person name="Williams J."/>
            <person name="Dear P.H."/>
            <person name="Noegel A.A."/>
            <person name="Barrell B."/>
            <person name="Kuspa A."/>
        </authorList>
    </citation>
    <scope>NUCLEOTIDE SEQUENCE [LARGE SCALE GENOMIC DNA]</scope>
    <source>
        <strain evidence="5 6">AX4</strain>
    </source>
</reference>
<dbReference type="EMBL" id="AAFI02000171">
    <property type="protein sequence ID" value="EAL62041.1"/>
    <property type="molecule type" value="Genomic_DNA"/>
</dbReference>
<evidence type="ECO:0000313" key="5">
    <source>
        <dbReference type="EMBL" id="EAL62041.1"/>
    </source>
</evidence>
<evidence type="ECO:0000256" key="3">
    <source>
        <dbReference type="SAM" id="SignalP"/>
    </source>
</evidence>
<keyword evidence="2" id="KW-1015">Disulfide bond</keyword>
<evidence type="ECO:0000256" key="2">
    <source>
        <dbReference type="ARBA" id="ARBA00023157"/>
    </source>
</evidence>
<dbReference type="FunCoup" id="Q54FJ0">
    <property type="interactions" value="877"/>
</dbReference>
<comment type="caution">
    <text evidence="5">The sequence shown here is derived from an EMBL/GenBank/DDBJ whole genome shotgun (WGS) entry which is preliminary data.</text>
</comment>
<organism evidence="5 6">
    <name type="scientific">Dictyostelium discoideum</name>
    <name type="common">Social amoeba</name>
    <dbReference type="NCBI Taxonomy" id="44689"/>
    <lineage>
        <taxon>Eukaryota</taxon>
        <taxon>Amoebozoa</taxon>
        <taxon>Evosea</taxon>
        <taxon>Eumycetozoa</taxon>
        <taxon>Dictyostelia</taxon>
        <taxon>Dictyosteliales</taxon>
        <taxon>Dictyosteliaceae</taxon>
        <taxon>Dictyostelium</taxon>
    </lineage>
</organism>
<protein>
    <recommendedName>
        <fullName evidence="4">MRH domain-containing protein</fullName>
    </recommendedName>
</protein>
<gene>
    <name evidence="5" type="ORF">DDB_G0290815</name>
</gene>
<dbReference type="STRING" id="44689.Q54FJ0"/>
<dbReference type="PROSITE" id="PS51914">
    <property type="entry name" value="MRH"/>
    <property type="match status" value="3"/>
</dbReference>
<dbReference type="RefSeq" id="XP_635550.1">
    <property type="nucleotide sequence ID" value="XM_630458.1"/>
</dbReference>
<dbReference type="HOGENOM" id="CLU_246700_0_0_1"/>
<accession>Q54FJ0</accession>
<sequence length="1544" mass="174952">MKKILLIFISFYFIQSIFGAIENKKVIIQPNNFLISYLSLFNNYDLPNSKVTLENKNDLIKINTTTNGSSIISFDDSIFKPNKLYFEDKINNISIIENNKTISFDLLFNQTNQRYYLNSNNNNYIILYKELQQIKSLSIFKSIIGDINVKINNSVAILNNINTLPIKLGNGNFENIYKSISHQIIKNLKPSLYNENEKNLYGYNDFENKPEQTQTLSFLKGFLNFLQISIKKNSHTKQQSNSSFLYNENANVFYDLKNLIKSKSNASYYSSSITSFFYDLYELEGFKESSVSFLIDVLSNNENVYDFKTYFIELLNAANNDKKPMIYQSLNSNYLCFFESNCQFIAPKTSSLESNSTSAQSKTIDISSRASIGVLEDQVNSIQSLLPVEVGNPKTIPFYSLYNYVYTYSDTNYDDFIQNARVESPHTKDSKNRCVFQDSKNRFFDLSPTSNVLGSSQFTTTNGSNIFYFGLCETSTLCTATAGEGPIQSCVSVNGTRYPTGITLFSHVQFFDKGLTIQYQSGKIDSTKCTNQTGYHRISNFILTCDTTQNYAIKGFVESSTCVYDVQISTKFACPIENKYLFGGNQYDLRSLKLTSSSNPYSSALELNRFLFNFGGGTVDVCNKFSGLSGKYYGCLILGLGKTTIPFFDKPTVSKVPFIASSNTSNNILISFNSSSTPTICTTKPEIKVYIRCSNTEFTVLTTVNNSICNQTIYASSKNACPLAYYEYFGSNPTSSSTFYGQVFDFSPLQNRTINGSIEYRGLTFGNYDSSYYHNFGIQPISCGADNFACQILSSNRNTYPLGKTQYYQYSANSLSIKSYGLTTHSDCPSSGYKRTLKLSFTCNKTENYKVTSYSENPMCTYNLNIQSKYACQQTVSALYHNVLLDNYIDLRPLKTISSGNYIYKYEYDTIYFNMGGNTHQCMISGVAYQSCMNLTIPYGSVESQQFRYQSSGIDIIHTYTGTTNRKFTLQLRCNTLYPFRIYSISKSSAEIYIGVYSEHACTKTFSQIYPNNPALKNPCEYTCRTPQRAYTFNSITHVLLSGGVCGGEFQSNYTDIQLSTLFSQYWYDNKIPNDWTTGQFYNLLFTNSTITKQILSKFVTKTNNNYCSYISSTGKFKTFSSILDQSIDLRKFANQSIHRQVDRGLTVTHTPHPSSPSALGLTIISINNKTCAFLETTLANAFTTETIRNCPSRDYCRYNCTGITQNDLNLLNTKNDLNSTLLTIGVCPNELIKYNTTTFAKVIKFFEKRWIDNPIIGNWRSGQFYEYLKLTNVVSKINILSKYVDSTTRHYVCTYTSTEVKPKNSFDDIKQITSDLFKLALKNNSTRKSYTNFDTYFAPSKTNSSFGLSMVFVNFKICSFIESSIQDFQSGKIINSCPIGPIVDDVTVKSQEITVNARFCPTSTNTLFAYVGSSQASFNSIQRYTNGTCRIIFRLSSLTIGLQNKRIKIYNEYSKNIYESLYPRNILYYFKFPIPTVTKITYSATNPKYNSLITVTGENFLQATDSRYGLVVKIGETNVTDTITFLTNTQFYIKAIGAGSKYV</sequence>
<feature type="domain" description="MRH" evidence="4">
    <location>
        <begin position="432"/>
        <end position="576"/>
    </location>
</feature>
<dbReference type="KEGG" id="ddi:DDB_G0290815"/>
<dbReference type="VEuPathDB" id="AmoebaDB:DDB_G0290815"/>
<keyword evidence="6" id="KW-1185">Reference proteome</keyword>
<dbReference type="InParanoid" id="Q54FJ0"/>
<feature type="signal peptide" evidence="3">
    <location>
        <begin position="1"/>
        <end position="19"/>
    </location>
</feature>
<feature type="domain" description="MRH" evidence="4">
    <location>
        <begin position="876"/>
        <end position="1004"/>
    </location>
</feature>
<dbReference type="Proteomes" id="UP000002195">
    <property type="component" value="Unassembled WGS sequence"/>
</dbReference>
<dbReference type="Gene3D" id="2.70.130.10">
    <property type="entry name" value="Mannose-6-phosphate receptor binding domain"/>
    <property type="match status" value="2"/>
</dbReference>
<dbReference type="PANTHER" id="PTHR23361:SF19">
    <property type="entry name" value="IPT_TIG DOMAIN-CONTAINING PROTEIN-RELATED"/>
    <property type="match status" value="1"/>
</dbReference>
<dbReference type="PANTHER" id="PTHR23361">
    <property type="entry name" value="MUCIN"/>
    <property type="match status" value="1"/>
</dbReference>